<gene>
    <name evidence="2" type="ORF">LOD99_12112</name>
</gene>
<feature type="compositionally biased region" description="Polar residues" evidence="1">
    <location>
        <begin position="48"/>
        <end position="60"/>
    </location>
</feature>
<accession>A0AAV7JHL9</accession>
<evidence type="ECO:0000313" key="3">
    <source>
        <dbReference type="Proteomes" id="UP001165289"/>
    </source>
</evidence>
<organism evidence="2 3">
    <name type="scientific">Oopsacas minuta</name>
    <dbReference type="NCBI Taxonomy" id="111878"/>
    <lineage>
        <taxon>Eukaryota</taxon>
        <taxon>Metazoa</taxon>
        <taxon>Porifera</taxon>
        <taxon>Hexactinellida</taxon>
        <taxon>Hexasterophora</taxon>
        <taxon>Lyssacinosida</taxon>
        <taxon>Leucopsacidae</taxon>
        <taxon>Oopsacas</taxon>
    </lineage>
</organism>
<evidence type="ECO:0000313" key="2">
    <source>
        <dbReference type="EMBL" id="KAI6648303.1"/>
    </source>
</evidence>
<dbReference type="EMBL" id="JAKMXF010000332">
    <property type="protein sequence ID" value="KAI6648303.1"/>
    <property type="molecule type" value="Genomic_DNA"/>
</dbReference>
<feature type="region of interest" description="Disordered" evidence="1">
    <location>
        <begin position="39"/>
        <end position="83"/>
    </location>
</feature>
<keyword evidence="3" id="KW-1185">Reference proteome</keyword>
<name>A0AAV7JHL9_9METZ</name>
<dbReference type="Proteomes" id="UP001165289">
    <property type="component" value="Unassembled WGS sequence"/>
</dbReference>
<feature type="compositionally biased region" description="Acidic residues" evidence="1">
    <location>
        <begin position="61"/>
        <end position="74"/>
    </location>
</feature>
<evidence type="ECO:0000256" key="1">
    <source>
        <dbReference type="SAM" id="MobiDB-lite"/>
    </source>
</evidence>
<comment type="caution">
    <text evidence="2">The sequence shown here is derived from an EMBL/GenBank/DDBJ whole genome shotgun (WGS) entry which is preliminary data.</text>
</comment>
<sequence length="101" mass="11298">MLILRIHLRNTNPMLLTSLSLQEPTDEIDIVASITLTDTARAEPCSSHDISTYPSCTTSQEQDDTPADDADTDDLPTTQRPTYSVFVDELEQIPTTLLYLR</sequence>
<protein>
    <submittedName>
        <fullName evidence="2">Uncharacterized protein</fullName>
    </submittedName>
</protein>
<dbReference type="AlphaFoldDB" id="A0AAV7JHL9"/>
<proteinExistence type="predicted"/>
<reference evidence="2 3" key="1">
    <citation type="journal article" date="2023" name="BMC Biol.">
        <title>The compact genome of the sponge Oopsacas minuta (Hexactinellida) is lacking key metazoan core genes.</title>
        <authorList>
            <person name="Santini S."/>
            <person name="Schenkelaars Q."/>
            <person name="Jourda C."/>
            <person name="Duchesne M."/>
            <person name="Belahbib H."/>
            <person name="Rocher C."/>
            <person name="Selva M."/>
            <person name="Riesgo A."/>
            <person name="Vervoort M."/>
            <person name="Leys S.P."/>
            <person name="Kodjabachian L."/>
            <person name="Le Bivic A."/>
            <person name="Borchiellini C."/>
            <person name="Claverie J.M."/>
            <person name="Renard E."/>
        </authorList>
    </citation>
    <scope>NUCLEOTIDE SEQUENCE [LARGE SCALE GENOMIC DNA]</scope>
    <source>
        <strain evidence="2">SPO-2</strain>
    </source>
</reference>